<protein>
    <recommendedName>
        <fullName evidence="4">Membrane protein insertion efficiency factor</fullName>
    </recommendedName>
</protein>
<dbReference type="AlphaFoldDB" id="A0A0G0YTY7"/>
<reference evidence="2 3" key="1">
    <citation type="journal article" date="2015" name="Nature">
        <title>rRNA introns, odd ribosomes, and small enigmatic genomes across a large radiation of phyla.</title>
        <authorList>
            <person name="Brown C.T."/>
            <person name="Hug L.A."/>
            <person name="Thomas B.C."/>
            <person name="Sharon I."/>
            <person name="Castelle C.J."/>
            <person name="Singh A."/>
            <person name="Wilkins M.J."/>
            <person name="Williams K.H."/>
            <person name="Banfield J.F."/>
        </authorList>
    </citation>
    <scope>NUCLEOTIDE SEQUENCE [LARGE SCALE GENOMIC DNA]</scope>
</reference>
<dbReference type="PANTHER" id="PTHR33383">
    <property type="entry name" value="MEMBRANE PROTEIN INSERTION EFFICIENCY FACTOR-RELATED"/>
    <property type="match status" value="1"/>
</dbReference>
<feature type="region of interest" description="Disordered" evidence="1">
    <location>
        <begin position="1"/>
        <end position="26"/>
    </location>
</feature>
<dbReference type="EMBL" id="LCBQ01000023">
    <property type="protein sequence ID" value="KKS13101.1"/>
    <property type="molecule type" value="Genomic_DNA"/>
</dbReference>
<feature type="compositionally biased region" description="Basic residues" evidence="1">
    <location>
        <begin position="1"/>
        <end position="10"/>
    </location>
</feature>
<dbReference type="PANTHER" id="PTHR33383:SF1">
    <property type="entry name" value="MEMBRANE PROTEIN INSERTION EFFICIENCY FACTOR-RELATED"/>
    <property type="match status" value="1"/>
</dbReference>
<gene>
    <name evidence="2" type="ORF">UU70_C0023G0002</name>
</gene>
<organism evidence="2 3">
    <name type="scientific">Candidatus Yanofskybacteria bacterium GW2011_GWA1_41_6</name>
    <dbReference type="NCBI Taxonomy" id="1619020"/>
    <lineage>
        <taxon>Bacteria</taxon>
        <taxon>Candidatus Yanofskyibacteriota</taxon>
    </lineage>
</organism>
<evidence type="ECO:0000313" key="3">
    <source>
        <dbReference type="Proteomes" id="UP000034380"/>
    </source>
</evidence>
<name>A0A0G0YTY7_9BACT</name>
<dbReference type="Proteomes" id="UP000034380">
    <property type="component" value="Unassembled WGS sequence"/>
</dbReference>
<sequence length="100" mass="11055">MNPVRSHARAKGASPEDLGGATSNGMNPILSLIRLYRRTTLWFRSAQVPGFTYTTCKYHPSCSEYAELAVLKYGTIKGSWKALIRIIRCNPFASGGVDYP</sequence>
<dbReference type="SMART" id="SM01234">
    <property type="entry name" value="Haemolytic"/>
    <property type="match status" value="1"/>
</dbReference>
<evidence type="ECO:0000313" key="2">
    <source>
        <dbReference type="EMBL" id="KKS13101.1"/>
    </source>
</evidence>
<dbReference type="InterPro" id="IPR002696">
    <property type="entry name" value="Membr_insert_effic_factor_YidD"/>
</dbReference>
<dbReference type="Pfam" id="PF01809">
    <property type="entry name" value="YidD"/>
    <property type="match status" value="1"/>
</dbReference>
<accession>A0A0G0YTY7</accession>
<dbReference type="NCBIfam" id="TIGR00278">
    <property type="entry name" value="membrane protein insertion efficiency factor YidD"/>
    <property type="match status" value="1"/>
</dbReference>
<proteinExistence type="predicted"/>
<evidence type="ECO:0000256" key="1">
    <source>
        <dbReference type="SAM" id="MobiDB-lite"/>
    </source>
</evidence>
<comment type="caution">
    <text evidence="2">The sequence shown here is derived from an EMBL/GenBank/DDBJ whole genome shotgun (WGS) entry which is preliminary data.</text>
</comment>
<evidence type="ECO:0008006" key="4">
    <source>
        <dbReference type="Google" id="ProtNLM"/>
    </source>
</evidence>